<name>A0A6J7RZ48_9ZZZZ</name>
<dbReference type="PANTHER" id="PTHR43861">
    <property type="entry name" value="TRANS-ACONITATE 2-METHYLTRANSFERASE-RELATED"/>
    <property type="match status" value="1"/>
</dbReference>
<dbReference type="EMBL" id="CAFBPM010000052">
    <property type="protein sequence ID" value="CAB5033976.1"/>
    <property type="molecule type" value="Genomic_DNA"/>
</dbReference>
<evidence type="ECO:0000313" key="1">
    <source>
        <dbReference type="EMBL" id="CAB5033976.1"/>
    </source>
</evidence>
<proteinExistence type="predicted"/>
<dbReference type="Gene3D" id="3.40.50.150">
    <property type="entry name" value="Vaccinia Virus protein VP39"/>
    <property type="match status" value="1"/>
</dbReference>
<protein>
    <submittedName>
        <fullName evidence="1">Unannotated protein</fullName>
    </submittedName>
</protein>
<dbReference type="CDD" id="cd02440">
    <property type="entry name" value="AdoMet_MTases"/>
    <property type="match status" value="1"/>
</dbReference>
<accession>A0A6J7RZ48</accession>
<dbReference type="Pfam" id="PF13489">
    <property type="entry name" value="Methyltransf_23"/>
    <property type="match status" value="1"/>
</dbReference>
<reference evidence="1" key="1">
    <citation type="submission" date="2020-05" db="EMBL/GenBank/DDBJ databases">
        <authorList>
            <person name="Chiriac C."/>
            <person name="Salcher M."/>
            <person name="Ghai R."/>
            <person name="Kavagutti S V."/>
        </authorList>
    </citation>
    <scope>NUCLEOTIDE SEQUENCE</scope>
</reference>
<sequence>MVYTQRYEILEQHLPAEHRRLLDIGSGPGFFLLNGQERGWKVKGVEPSVQAVEHSRGLGLDVENIFFTKETAPELGKFDAINMGEVLEHIPDPASLLRLVHQQMNDNGIVCIIVPNDFNPLQIVLRDHLKFSPWWVGPPHHINYFDFNSLSNLVERCGFKVIHKEATFPIDMFLLMGDDYVGNDAVGRACHTKRMNFEKALSQSGQGDIMSKLYSGFAHQGIGREVVLFATVIK</sequence>
<organism evidence="1">
    <name type="scientific">freshwater metagenome</name>
    <dbReference type="NCBI Taxonomy" id="449393"/>
    <lineage>
        <taxon>unclassified sequences</taxon>
        <taxon>metagenomes</taxon>
        <taxon>ecological metagenomes</taxon>
    </lineage>
</organism>
<dbReference type="InterPro" id="IPR029063">
    <property type="entry name" value="SAM-dependent_MTases_sf"/>
</dbReference>
<gene>
    <name evidence="1" type="ORF">UFOPK4112_01976</name>
</gene>
<dbReference type="SUPFAM" id="SSF53335">
    <property type="entry name" value="S-adenosyl-L-methionine-dependent methyltransferases"/>
    <property type="match status" value="1"/>
</dbReference>
<dbReference type="AlphaFoldDB" id="A0A6J7RZ48"/>